<dbReference type="Proteomes" id="UP001157440">
    <property type="component" value="Unassembled WGS sequence"/>
</dbReference>
<accession>A0AA37TBK9</accession>
<sequence length="86" mass="9863">MGLFTFNIKTLDDLFVHQLQDIYYAEQQITKALPRMISKAADLQLKQDFEAHLIETEGQIKRLEQCSKCTATSQKRSTARQSTVSL</sequence>
<dbReference type="SUPFAM" id="SSF47240">
    <property type="entry name" value="Ferritin-like"/>
    <property type="match status" value="1"/>
</dbReference>
<proteinExistence type="predicted"/>
<comment type="caution">
    <text evidence="1">The sequence shown here is derived from an EMBL/GenBank/DDBJ whole genome shotgun (WGS) entry which is preliminary data.</text>
</comment>
<gene>
    <name evidence="1" type="ORF">GCM10007890_01950</name>
</gene>
<dbReference type="InterPro" id="IPR010287">
    <property type="entry name" value="DUF892_YciF-like"/>
</dbReference>
<dbReference type="PANTHER" id="PTHR30565:SF9">
    <property type="entry name" value="PROTEIN YCIF"/>
    <property type="match status" value="1"/>
</dbReference>
<dbReference type="InterPro" id="IPR047114">
    <property type="entry name" value="YciF"/>
</dbReference>
<reference evidence="2" key="1">
    <citation type="journal article" date="2019" name="Int. J. Syst. Evol. Microbiol.">
        <title>The Global Catalogue of Microorganisms (GCM) 10K type strain sequencing project: providing services to taxonomists for standard genome sequencing and annotation.</title>
        <authorList>
            <consortium name="The Broad Institute Genomics Platform"/>
            <consortium name="The Broad Institute Genome Sequencing Center for Infectious Disease"/>
            <person name="Wu L."/>
            <person name="Ma J."/>
        </authorList>
    </citation>
    <scope>NUCLEOTIDE SEQUENCE [LARGE SCALE GENOMIC DNA]</scope>
    <source>
        <strain evidence="2">NBRC 103632</strain>
    </source>
</reference>
<evidence type="ECO:0008006" key="3">
    <source>
        <dbReference type="Google" id="ProtNLM"/>
    </source>
</evidence>
<name>A0AA37TBK9_9HYPH</name>
<evidence type="ECO:0000313" key="1">
    <source>
        <dbReference type="EMBL" id="GLS68183.1"/>
    </source>
</evidence>
<dbReference type="PANTHER" id="PTHR30565">
    <property type="entry name" value="PROTEIN YCIF"/>
    <property type="match status" value="1"/>
</dbReference>
<organism evidence="1 2">
    <name type="scientific">Methylobacterium tardum</name>
    <dbReference type="NCBI Taxonomy" id="374432"/>
    <lineage>
        <taxon>Bacteria</taxon>
        <taxon>Pseudomonadati</taxon>
        <taxon>Pseudomonadota</taxon>
        <taxon>Alphaproteobacteria</taxon>
        <taxon>Hyphomicrobiales</taxon>
        <taxon>Methylobacteriaceae</taxon>
        <taxon>Methylobacterium</taxon>
    </lineage>
</organism>
<keyword evidence="2" id="KW-1185">Reference proteome</keyword>
<dbReference type="EMBL" id="BSPL01000004">
    <property type="protein sequence ID" value="GLS68183.1"/>
    <property type="molecule type" value="Genomic_DNA"/>
</dbReference>
<dbReference type="InterPro" id="IPR012347">
    <property type="entry name" value="Ferritin-like"/>
</dbReference>
<dbReference type="InterPro" id="IPR009078">
    <property type="entry name" value="Ferritin-like_SF"/>
</dbReference>
<protein>
    <recommendedName>
        <fullName evidence="3">Ferritin-like domain-containing protein</fullName>
    </recommendedName>
</protein>
<dbReference type="Gene3D" id="1.20.1260.10">
    <property type="match status" value="1"/>
</dbReference>
<dbReference type="Pfam" id="PF05974">
    <property type="entry name" value="DUF892"/>
    <property type="match status" value="1"/>
</dbReference>
<evidence type="ECO:0000313" key="2">
    <source>
        <dbReference type="Proteomes" id="UP001157440"/>
    </source>
</evidence>
<dbReference type="AlphaFoldDB" id="A0AA37TBK9"/>